<keyword evidence="8" id="KW-1185">Reference proteome</keyword>
<proteinExistence type="predicted"/>
<dbReference type="EC" id="4.3.2.9" evidence="1"/>
<evidence type="ECO:0000256" key="2">
    <source>
        <dbReference type="ARBA" id="ARBA00023239"/>
    </source>
</evidence>
<keyword evidence="6" id="KW-0472">Membrane</keyword>
<gene>
    <name evidence="7" type="ORF">AOQ84DRAFT_353555</name>
</gene>
<organism evidence="7 8">
    <name type="scientific">Glonium stellatum</name>
    <dbReference type="NCBI Taxonomy" id="574774"/>
    <lineage>
        <taxon>Eukaryota</taxon>
        <taxon>Fungi</taxon>
        <taxon>Dikarya</taxon>
        <taxon>Ascomycota</taxon>
        <taxon>Pezizomycotina</taxon>
        <taxon>Dothideomycetes</taxon>
        <taxon>Pleosporomycetidae</taxon>
        <taxon>Gloniales</taxon>
        <taxon>Gloniaceae</taxon>
        <taxon>Glonium</taxon>
    </lineage>
</organism>
<dbReference type="EMBL" id="KV749246">
    <property type="protein sequence ID" value="OCL10400.1"/>
    <property type="molecule type" value="Genomic_DNA"/>
</dbReference>
<feature type="compositionally biased region" description="Basic and acidic residues" evidence="5">
    <location>
        <begin position="147"/>
        <end position="161"/>
    </location>
</feature>
<feature type="region of interest" description="Disordered" evidence="5">
    <location>
        <begin position="144"/>
        <end position="171"/>
    </location>
</feature>
<protein>
    <recommendedName>
        <fullName evidence="1">gamma-glutamylcyclotransferase</fullName>
        <ecNumber evidence="1">4.3.2.9</ecNumber>
    </recommendedName>
</protein>
<evidence type="ECO:0000256" key="1">
    <source>
        <dbReference type="ARBA" id="ARBA00012346"/>
    </source>
</evidence>
<evidence type="ECO:0000256" key="6">
    <source>
        <dbReference type="SAM" id="Phobius"/>
    </source>
</evidence>
<feature type="binding site" evidence="4">
    <location>
        <position position="265"/>
    </location>
    <ligand>
        <name>substrate</name>
    </ligand>
</feature>
<dbReference type="InterPro" id="IPR017939">
    <property type="entry name" value="G-Glutamylcylcotransferase"/>
</dbReference>
<evidence type="ECO:0000256" key="5">
    <source>
        <dbReference type="SAM" id="MobiDB-lite"/>
    </source>
</evidence>
<dbReference type="PANTHER" id="PTHR12935:SF0">
    <property type="entry name" value="GAMMA-GLUTAMYLCYCLOTRANSFERASE"/>
    <property type="match status" value="1"/>
</dbReference>
<evidence type="ECO:0000256" key="3">
    <source>
        <dbReference type="PIRSR" id="PIRSR617939-1"/>
    </source>
</evidence>
<dbReference type="OrthoDB" id="2017317at2759"/>
<feature type="transmembrane region" description="Helical" evidence="6">
    <location>
        <begin position="301"/>
        <end position="320"/>
    </location>
</feature>
<feature type="binding site" evidence="4">
    <location>
        <begin position="96"/>
        <end position="101"/>
    </location>
    <ligand>
        <name>substrate</name>
    </ligand>
</feature>
<dbReference type="PANTHER" id="PTHR12935">
    <property type="entry name" value="GAMMA-GLUTAMYLCYCLOTRANSFERASE"/>
    <property type="match status" value="1"/>
</dbReference>
<name>A0A8E2JUQ4_9PEZI</name>
<evidence type="ECO:0000313" key="8">
    <source>
        <dbReference type="Proteomes" id="UP000250140"/>
    </source>
</evidence>
<keyword evidence="6" id="KW-1133">Transmembrane helix</keyword>
<dbReference type="AlphaFoldDB" id="A0A8E2JUQ4"/>
<feature type="active site" description="Proton acceptor" evidence="3">
    <location>
        <position position="200"/>
    </location>
</feature>
<sequence>MSSPSPPTLASANVRREPLDAANNGRAAASACNILKVFNYFNWWGEPGQQSHSIKNLSPPSQERLEHSLTEQPYDTGAIRPQDFLAAEEKGKTVLYLAYGSNLCKETFRGKRGIKPISQINVQVPELRLTFDLPGIPYTEPCFANTARRDPTEPPASEKEQTLLTGPQPNDYHKDRWKKGLVGVVYEVTPIDYAHIIATEGGGASYKDILVTCYPLPTSRTVPEAPTTPPFRAHTLFAPLPPPPPITAMRPQRSDPSYAQPSARYLKLITDGASELGLPAEYQNYLADIRPYTIMSPKQRLGQFIFLAIWSPFLVLMLALQAQYQDEKGRSPKWLAQLSAAIFNGVWTSYDGFFKDLFGDGERTQKCQHERGEERRYGRRRGWFRMSRDKSKGGLLDEC</sequence>
<evidence type="ECO:0000256" key="4">
    <source>
        <dbReference type="PIRSR" id="PIRSR617939-2"/>
    </source>
</evidence>
<keyword evidence="6" id="KW-0812">Transmembrane</keyword>
<keyword evidence="2" id="KW-0456">Lyase</keyword>
<dbReference type="Proteomes" id="UP000250140">
    <property type="component" value="Unassembled WGS sequence"/>
</dbReference>
<reference evidence="7 8" key="1">
    <citation type="journal article" date="2016" name="Nat. Commun.">
        <title>Ectomycorrhizal ecology is imprinted in the genome of the dominant symbiotic fungus Cenococcum geophilum.</title>
        <authorList>
            <consortium name="DOE Joint Genome Institute"/>
            <person name="Peter M."/>
            <person name="Kohler A."/>
            <person name="Ohm R.A."/>
            <person name="Kuo A."/>
            <person name="Krutzmann J."/>
            <person name="Morin E."/>
            <person name="Arend M."/>
            <person name="Barry K.W."/>
            <person name="Binder M."/>
            <person name="Choi C."/>
            <person name="Clum A."/>
            <person name="Copeland A."/>
            <person name="Grisel N."/>
            <person name="Haridas S."/>
            <person name="Kipfer T."/>
            <person name="LaButti K."/>
            <person name="Lindquist E."/>
            <person name="Lipzen A."/>
            <person name="Maire R."/>
            <person name="Meier B."/>
            <person name="Mihaltcheva S."/>
            <person name="Molinier V."/>
            <person name="Murat C."/>
            <person name="Poggeler S."/>
            <person name="Quandt C.A."/>
            <person name="Sperisen C."/>
            <person name="Tritt A."/>
            <person name="Tisserant E."/>
            <person name="Crous P.W."/>
            <person name="Henrissat B."/>
            <person name="Nehls U."/>
            <person name="Egli S."/>
            <person name="Spatafora J.W."/>
            <person name="Grigoriev I.V."/>
            <person name="Martin F.M."/>
        </authorList>
    </citation>
    <scope>NUCLEOTIDE SEQUENCE [LARGE SCALE GENOMIC DNA]</scope>
    <source>
        <strain evidence="7 8">CBS 207.34</strain>
    </source>
</reference>
<evidence type="ECO:0000313" key="7">
    <source>
        <dbReference type="EMBL" id="OCL10400.1"/>
    </source>
</evidence>
<accession>A0A8E2JUQ4</accession>
<dbReference type="GO" id="GO:0003839">
    <property type="term" value="F:gamma-glutamylcyclotransferase activity"/>
    <property type="evidence" value="ECO:0007669"/>
    <property type="project" value="UniProtKB-EC"/>
</dbReference>
<dbReference type="Gene3D" id="3.10.490.10">
    <property type="entry name" value="Gamma-glutamyl cyclotransferase-like"/>
    <property type="match status" value="1"/>
</dbReference>